<evidence type="ECO:0000313" key="6">
    <source>
        <dbReference type="EMBL" id="MEW9265022.1"/>
    </source>
</evidence>
<keyword evidence="2" id="KW-0288">FMN</keyword>
<dbReference type="InterPro" id="IPR000700">
    <property type="entry name" value="PAS-assoc_C"/>
</dbReference>
<proteinExistence type="predicted"/>
<dbReference type="PROSITE" id="PS50112">
    <property type="entry name" value="PAS"/>
    <property type="match status" value="1"/>
</dbReference>
<dbReference type="PROSITE" id="PS50113">
    <property type="entry name" value="PAC"/>
    <property type="match status" value="1"/>
</dbReference>
<dbReference type="Pfam" id="PF13426">
    <property type="entry name" value="PAS_9"/>
    <property type="match status" value="1"/>
</dbReference>
<dbReference type="InterPro" id="IPR001610">
    <property type="entry name" value="PAC"/>
</dbReference>
<evidence type="ECO:0000259" key="4">
    <source>
        <dbReference type="PROSITE" id="PS50112"/>
    </source>
</evidence>
<evidence type="ECO:0000256" key="1">
    <source>
        <dbReference type="ARBA" id="ARBA00022630"/>
    </source>
</evidence>
<protein>
    <submittedName>
        <fullName evidence="6">PAS domain-containing protein</fullName>
    </submittedName>
</protein>
<accession>A0ABV3P687</accession>
<organism evidence="6 7">
    <name type="scientific">Kineococcus endophyticus</name>
    <dbReference type="NCBI Taxonomy" id="1181883"/>
    <lineage>
        <taxon>Bacteria</taxon>
        <taxon>Bacillati</taxon>
        <taxon>Actinomycetota</taxon>
        <taxon>Actinomycetes</taxon>
        <taxon>Kineosporiales</taxon>
        <taxon>Kineosporiaceae</taxon>
        <taxon>Kineococcus</taxon>
    </lineage>
</organism>
<keyword evidence="3" id="KW-0157">Chromophore</keyword>
<dbReference type="Gene3D" id="3.30.450.20">
    <property type="entry name" value="PAS domain"/>
    <property type="match status" value="1"/>
</dbReference>
<gene>
    <name evidence="6" type="ORF">AB1207_09705</name>
</gene>
<dbReference type="CDD" id="cd00130">
    <property type="entry name" value="PAS"/>
    <property type="match status" value="1"/>
</dbReference>
<dbReference type="RefSeq" id="WP_367637923.1">
    <property type="nucleotide sequence ID" value="NZ_JBFNQN010000006.1"/>
</dbReference>
<feature type="domain" description="PAS" evidence="4">
    <location>
        <begin position="26"/>
        <end position="92"/>
    </location>
</feature>
<keyword evidence="1" id="KW-0285">Flavoprotein</keyword>
<comment type="caution">
    <text evidence="6">The sequence shown here is derived from an EMBL/GenBank/DDBJ whole genome shotgun (WGS) entry which is preliminary data.</text>
</comment>
<dbReference type="SUPFAM" id="SSF55785">
    <property type="entry name" value="PYP-like sensor domain (PAS domain)"/>
    <property type="match status" value="1"/>
</dbReference>
<dbReference type="PANTHER" id="PTHR47429:SF2">
    <property type="entry name" value="PROTEIN TWIN LOV 1"/>
    <property type="match status" value="1"/>
</dbReference>
<dbReference type="InterPro" id="IPR035965">
    <property type="entry name" value="PAS-like_dom_sf"/>
</dbReference>
<dbReference type="PANTHER" id="PTHR47429">
    <property type="entry name" value="PROTEIN TWIN LOV 1"/>
    <property type="match status" value="1"/>
</dbReference>
<evidence type="ECO:0000259" key="5">
    <source>
        <dbReference type="PROSITE" id="PS50113"/>
    </source>
</evidence>
<evidence type="ECO:0000313" key="7">
    <source>
        <dbReference type="Proteomes" id="UP001555826"/>
    </source>
</evidence>
<evidence type="ECO:0000256" key="2">
    <source>
        <dbReference type="ARBA" id="ARBA00022643"/>
    </source>
</evidence>
<sequence>MSPPKDRPPALDAGVLPGLVGYEQAALDAAGVSLVISDARTTDLPICWVSPAFTALTGYAADRVLGVNCRFLQTDQTSESSRARIREALERGEPVRETLLNRRADGSVFWNELLLAPIRQGGGDVTHVAGYQVDVTSRVTAHAAHDRFLEAERRAWSQAGRTRASR</sequence>
<dbReference type="InterPro" id="IPR000014">
    <property type="entry name" value="PAS"/>
</dbReference>
<reference evidence="6 7" key="1">
    <citation type="submission" date="2024-07" db="EMBL/GenBank/DDBJ databases">
        <authorList>
            <person name="Thanompreechachai J."/>
            <person name="Duangmal K."/>
        </authorList>
    </citation>
    <scope>NUCLEOTIDE SEQUENCE [LARGE SCALE GENOMIC DNA]</scope>
    <source>
        <strain evidence="6 7">KCTC 19886</strain>
    </source>
</reference>
<dbReference type="SMART" id="SM00086">
    <property type="entry name" value="PAC"/>
    <property type="match status" value="1"/>
</dbReference>
<evidence type="ECO:0000256" key="3">
    <source>
        <dbReference type="ARBA" id="ARBA00022991"/>
    </source>
</evidence>
<name>A0ABV3P687_9ACTN</name>
<dbReference type="Proteomes" id="UP001555826">
    <property type="component" value="Unassembled WGS sequence"/>
</dbReference>
<keyword evidence="7" id="KW-1185">Reference proteome</keyword>
<dbReference type="EMBL" id="JBFNQN010000006">
    <property type="protein sequence ID" value="MEW9265022.1"/>
    <property type="molecule type" value="Genomic_DNA"/>
</dbReference>
<feature type="domain" description="PAC" evidence="5">
    <location>
        <begin position="93"/>
        <end position="147"/>
    </location>
</feature>
<dbReference type="NCBIfam" id="TIGR00229">
    <property type="entry name" value="sensory_box"/>
    <property type="match status" value="1"/>
</dbReference>